<sequence>MRLAVILASSGRAMELSNWSETFKLQSIQPSKVLYSVVSPDDLPEENLIYPCSTILYGDPGLPKQRNRGLDFLSDSYDLIAFFDDDYVACSDAFANIMEFFKQNPEVVGINGVLLADGINTAGISYSTATQIIKAFESQKIDQPLTVSNLSGLYGCNMVYRASAIRDLRFDENLPLYGWQEDVDFASRVSKHGRIVGTNAFAGVHQGVKLGRSSGVKLGYSQISNPLYLARKGSITKNYALRLIVKNVLSNHLKYFLAEPWIDRKGRAAGNWIAICDVVLGRSHPNRILDLN</sequence>
<protein>
    <submittedName>
        <fullName evidence="1">Glycosyltransferase, GT2 family</fullName>
    </submittedName>
</protein>
<dbReference type="InterPro" id="IPR029044">
    <property type="entry name" value="Nucleotide-diphossugar_trans"/>
</dbReference>
<dbReference type="Proteomes" id="UP000199048">
    <property type="component" value="Unassembled WGS sequence"/>
</dbReference>
<evidence type="ECO:0000313" key="1">
    <source>
        <dbReference type="EMBL" id="SFM96160.1"/>
    </source>
</evidence>
<accession>A0A1I4V5A8</accession>
<dbReference type="AlphaFoldDB" id="A0A1I4V5A8"/>
<dbReference type="STRING" id="582667.SAMN05192568_10874"/>
<gene>
    <name evidence="1" type="ORF">SAMN05192568_10874</name>
</gene>
<proteinExistence type="predicted"/>
<dbReference type="OrthoDB" id="8404680at2"/>
<dbReference type="Gene3D" id="3.90.550.10">
    <property type="entry name" value="Spore Coat Polysaccharide Biosynthesis Protein SpsA, Chain A"/>
    <property type="match status" value="1"/>
</dbReference>
<organism evidence="1 2">
    <name type="scientific">Methylobacterium pseudosasicola</name>
    <dbReference type="NCBI Taxonomy" id="582667"/>
    <lineage>
        <taxon>Bacteria</taxon>
        <taxon>Pseudomonadati</taxon>
        <taxon>Pseudomonadota</taxon>
        <taxon>Alphaproteobacteria</taxon>
        <taxon>Hyphomicrobiales</taxon>
        <taxon>Methylobacteriaceae</taxon>
        <taxon>Methylobacterium</taxon>
    </lineage>
</organism>
<keyword evidence="1" id="KW-0808">Transferase</keyword>
<evidence type="ECO:0000313" key="2">
    <source>
        <dbReference type="Proteomes" id="UP000199048"/>
    </source>
</evidence>
<dbReference type="EMBL" id="FOTK01000087">
    <property type="protein sequence ID" value="SFM96160.1"/>
    <property type="molecule type" value="Genomic_DNA"/>
</dbReference>
<dbReference type="CDD" id="cd00761">
    <property type="entry name" value="Glyco_tranf_GTA_type"/>
    <property type="match status" value="1"/>
</dbReference>
<keyword evidence="2" id="KW-1185">Reference proteome</keyword>
<dbReference type="RefSeq" id="WP_092047336.1">
    <property type="nucleotide sequence ID" value="NZ_FOTK01000087.1"/>
</dbReference>
<reference evidence="2" key="1">
    <citation type="submission" date="2016-10" db="EMBL/GenBank/DDBJ databases">
        <authorList>
            <person name="Varghese N."/>
            <person name="Submissions S."/>
        </authorList>
    </citation>
    <scope>NUCLEOTIDE SEQUENCE [LARGE SCALE GENOMIC DNA]</scope>
    <source>
        <strain evidence="2">BL36</strain>
    </source>
</reference>
<dbReference type="GO" id="GO:0016740">
    <property type="term" value="F:transferase activity"/>
    <property type="evidence" value="ECO:0007669"/>
    <property type="project" value="UniProtKB-KW"/>
</dbReference>
<name>A0A1I4V5A8_9HYPH</name>
<dbReference type="SUPFAM" id="SSF53448">
    <property type="entry name" value="Nucleotide-diphospho-sugar transferases"/>
    <property type="match status" value="1"/>
</dbReference>